<keyword evidence="15" id="KW-1185">Reference proteome</keyword>
<keyword evidence="12" id="KW-0539">Nucleus</keyword>
<keyword evidence="8 13" id="KW-1133">Transmembrane helix</keyword>
<dbReference type="GO" id="GO:0015031">
    <property type="term" value="P:protein transport"/>
    <property type="evidence" value="ECO:0007669"/>
    <property type="project" value="UniProtKB-KW"/>
</dbReference>
<reference evidence="14" key="1">
    <citation type="submission" date="2018-08" db="EMBL/GenBank/DDBJ databases">
        <title>Draft genome sequence of azole-resistant Aspergillus thermomutatus (Neosartorya pseudofischeri) strain HMR AF 39, isolated from a human nasal aspirate.</title>
        <authorList>
            <person name="Parent-Michaud M."/>
            <person name="Dufresne P.J."/>
            <person name="Fournier E."/>
            <person name="Martineau C."/>
            <person name="Moreira S."/>
            <person name="Perkins V."/>
            <person name="De Repentigny L."/>
            <person name="Dufresne S.F."/>
        </authorList>
    </citation>
    <scope>NUCLEOTIDE SEQUENCE [LARGE SCALE GENOMIC DNA]</scope>
    <source>
        <strain evidence="14">HMR AF 39</strain>
    </source>
</reference>
<dbReference type="GO" id="GO:0006999">
    <property type="term" value="P:nuclear pore organization"/>
    <property type="evidence" value="ECO:0007669"/>
    <property type="project" value="TreeGrafter"/>
</dbReference>
<accession>A0A397H645</accession>
<dbReference type="GO" id="GO:0051028">
    <property type="term" value="P:mRNA transport"/>
    <property type="evidence" value="ECO:0007669"/>
    <property type="project" value="UniProtKB-KW"/>
</dbReference>
<keyword evidence="6" id="KW-0509">mRNA transport</keyword>
<feature type="transmembrane region" description="Helical" evidence="13">
    <location>
        <begin position="21"/>
        <end position="40"/>
    </location>
</feature>
<proteinExistence type="inferred from homology"/>
<comment type="subcellular location">
    <subcellularLocation>
        <location evidence="1">Nucleus membrane</location>
        <topology evidence="1">Multi-pass membrane protein</topology>
    </subcellularLocation>
    <subcellularLocation>
        <location evidence="2">Nucleus</location>
        <location evidence="2">Nuclear pore complex</location>
    </subcellularLocation>
</comment>
<dbReference type="GO" id="GO:0070762">
    <property type="term" value="C:nuclear pore transmembrane ring"/>
    <property type="evidence" value="ECO:0007669"/>
    <property type="project" value="TreeGrafter"/>
</dbReference>
<dbReference type="GO" id="GO:0106166">
    <property type="term" value="F:spindle pole body-nuclear membrane anchor activity"/>
    <property type="evidence" value="ECO:0007669"/>
    <property type="project" value="TreeGrafter"/>
</dbReference>
<dbReference type="GeneID" id="38128293"/>
<dbReference type="EMBL" id="NKHU02000082">
    <property type="protein sequence ID" value="RHZ57174.1"/>
    <property type="molecule type" value="Genomic_DNA"/>
</dbReference>
<dbReference type="Pfam" id="PF09531">
    <property type="entry name" value="Ndc1_Nup"/>
    <property type="match status" value="1"/>
</dbReference>
<evidence type="ECO:0000256" key="1">
    <source>
        <dbReference type="ARBA" id="ARBA00004232"/>
    </source>
</evidence>
<evidence type="ECO:0000256" key="2">
    <source>
        <dbReference type="ARBA" id="ARBA00004567"/>
    </source>
</evidence>
<feature type="transmembrane region" description="Helical" evidence="13">
    <location>
        <begin position="101"/>
        <end position="121"/>
    </location>
</feature>
<evidence type="ECO:0000313" key="15">
    <source>
        <dbReference type="Proteomes" id="UP000215305"/>
    </source>
</evidence>
<dbReference type="OrthoDB" id="67850at2759"/>
<comment type="similarity">
    <text evidence="3">Belongs to the NDC1 family.</text>
</comment>
<keyword evidence="4" id="KW-0813">Transport</keyword>
<sequence length="660" mass="73340">MAAARPRPYRRILTSALHRRFVHASALALSVCYFVAFLLGDKSSSDCVPSLLVLWAWFPIGACGFRTVLLFLSSLVVFVLRVGQMHLGSRTTASPIGTFKYLVPLNVIQTFGWYLFSAWWFSEIYKWSCPTSAQLEWVKRGRPHERATLNERPIYLHTYHVLLAIAQSIVHLYYDYDRVPIPVVKPDSGASDRRTHPLEPVSKRIKSALPEMIRGGLTRSALVAAICPFAYVLLLRRPAWSFTLYFAKLFWNFPRSAADPPGVIPDFGVGLMIRTAISGGLLTLCWQSANLFFSVFISKEPLKLGQPLTAEAKDPNGSLLTGLKAKKETVKAFAFWELCLISQQFPDRRKAIFNDIDREDGSTWSQVLQSATEVIKGVSSRIDEQKIPLSNAKPEQQTEKSQPVLHALPRLAEPPKEDNIFASSPKAVSRHEKIGEAFSSAARKYGQSPDWTPTARARARDVFDRASSAVLSPERKQKLLASSRELKMLTGQPSKPENVHPLLAQVLRSPIGLVLRQTYARRLSGIVLGTPHANLSSIVDAIESLTRLLIASLAEDQYGKVQADVPGVVRLFTEIITVLEPFVNGGLDAHWTDVNFPPSSDPDAQAKARRIPEVDLVLDTVRSCLKDLLSAFNPYFKDVGLVGKDLRLAKEAAGLTEDGF</sequence>
<gene>
    <name evidence="14" type="ORF">CDV56_106319</name>
</gene>
<dbReference type="STRING" id="41047.A0A397H645"/>
<evidence type="ECO:0000256" key="3">
    <source>
        <dbReference type="ARBA" id="ARBA00005760"/>
    </source>
</evidence>
<comment type="caution">
    <text evidence="14">The sequence shown here is derived from an EMBL/GenBank/DDBJ whole genome shotgun (WGS) entry which is preliminary data.</text>
</comment>
<organism evidence="14 15">
    <name type="scientific">Aspergillus thermomutatus</name>
    <name type="common">Neosartorya pseudofischeri</name>
    <dbReference type="NCBI Taxonomy" id="41047"/>
    <lineage>
        <taxon>Eukaryota</taxon>
        <taxon>Fungi</taxon>
        <taxon>Dikarya</taxon>
        <taxon>Ascomycota</taxon>
        <taxon>Pezizomycotina</taxon>
        <taxon>Eurotiomycetes</taxon>
        <taxon>Eurotiomycetidae</taxon>
        <taxon>Eurotiales</taxon>
        <taxon>Aspergillaceae</taxon>
        <taxon>Aspergillus</taxon>
        <taxon>Aspergillus subgen. Fumigati</taxon>
    </lineage>
</organism>
<evidence type="ECO:0000256" key="10">
    <source>
        <dbReference type="ARBA" id="ARBA00023132"/>
    </source>
</evidence>
<evidence type="ECO:0000256" key="6">
    <source>
        <dbReference type="ARBA" id="ARBA00022816"/>
    </source>
</evidence>
<protein>
    <recommendedName>
        <fullName evidence="16">Nucleoporin NDC1</fullName>
    </recommendedName>
</protein>
<evidence type="ECO:0000256" key="7">
    <source>
        <dbReference type="ARBA" id="ARBA00022927"/>
    </source>
</evidence>
<keyword evidence="5 13" id="KW-0812">Transmembrane</keyword>
<evidence type="ECO:0000256" key="9">
    <source>
        <dbReference type="ARBA" id="ARBA00023010"/>
    </source>
</evidence>
<dbReference type="VEuPathDB" id="FungiDB:CDV56_106319"/>
<evidence type="ECO:0008006" key="16">
    <source>
        <dbReference type="Google" id="ProtNLM"/>
    </source>
</evidence>
<name>A0A397H645_ASPTH</name>
<dbReference type="RefSeq" id="XP_026614932.1">
    <property type="nucleotide sequence ID" value="XM_026759938.1"/>
</dbReference>
<evidence type="ECO:0000256" key="12">
    <source>
        <dbReference type="ARBA" id="ARBA00023242"/>
    </source>
</evidence>
<dbReference type="PANTHER" id="PTHR13269">
    <property type="entry name" value="NUCLEOPORIN NDC1"/>
    <property type="match status" value="1"/>
</dbReference>
<keyword evidence="9" id="KW-0811">Translocation</keyword>
<dbReference type="GO" id="GO:0005816">
    <property type="term" value="C:spindle pole body"/>
    <property type="evidence" value="ECO:0007669"/>
    <property type="project" value="TreeGrafter"/>
</dbReference>
<dbReference type="AlphaFoldDB" id="A0A397H645"/>
<dbReference type="Proteomes" id="UP000215305">
    <property type="component" value="Unassembled WGS sequence"/>
</dbReference>
<dbReference type="InterPro" id="IPR019049">
    <property type="entry name" value="Nucleoporin_prot_Ndc1/Nup"/>
</dbReference>
<keyword evidence="10" id="KW-0906">Nuclear pore complex</keyword>
<keyword evidence="11 13" id="KW-0472">Membrane</keyword>
<evidence type="ECO:0000313" key="14">
    <source>
        <dbReference type="EMBL" id="RHZ57174.1"/>
    </source>
</evidence>
<keyword evidence="7" id="KW-0653">Protein transport</keyword>
<dbReference type="GO" id="GO:0070631">
    <property type="term" value="P:spindle pole body localization"/>
    <property type="evidence" value="ECO:0007669"/>
    <property type="project" value="TreeGrafter"/>
</dbReference>
<evidence type="ECO:0000256" key="8">
    <source>
        <dbReference type="ARBA" id="ARBA00022989"/>
    </source>
</evidence>
<evidence type="ECO:0000256" key="13">
    <source>
        <dbReference type="SAM" id="Phobius"/>
    </source>
</evidence>
<feature type="transmembrane region" description="Helical" evidence="13">
    <location>
        <begin position="52"/>
        <end position="80"/>
    </location>
</feature>
<evidence type="ECO:0000256" key="11">
    <source>
        <dbReference type="ARBA" id="ARBA00023136"/>
    </source>
</evidence>
<evidence type="ECO:0000256" key="4">
    <source>
        <dbReference type="ARBA" id="ARBA00022448"/>
    </source>
</evidence>
<evidence type="ECO:0000256" key="5">
    <source>
        <dbReference type="ARBA" id="ARBA00022692"/>
    </source>
</evidence>
<dbReference type="PANTHER" id="PTHR13269:SF6">
    <property type="entry name" value="NUCLEOPORIN NDC1"/>
    <property type="match status" value="1"/>
</dbReference>
<dbReference type="GO" id="GO:0031965">
    <property type="term" value="C:nuclear membrane"/>
    <property type="evidence" value="ECO:0007669"/>
    <property type="project" value="UniProtKB-SubCell"/>
</dbReference>